<proteinExistence type="predicted"/>
<dbReference type="GO" id="GO:0010181">
    <property type="term" value="F:FMN binding"/>
    <property type="evidence" value="ECO:0007669"/>
    <property type="project" value="TreeGrafter"/>
</dbReference>
<organism evidence="2 3">
    <name type="scientific">Frankia alni (strain DSM 45986 / CECT 9034 / ACN14a)</name>
    <dbReference type="NCBI Taxonomy" id="326424"/>
    <lineage>
        <taxon>Bacteria</taxon>
        <taxon>Bacillati</taxon>
        <taxon>Actinomycetota</taxon>
        <taxon>Actinomycetes</taxon>
        <taxon>Frankiales</taxon>
        <taxon>Frankiaceae</taxon>
        <taxon>Frankia</taxon>
    </lineage>
</organism>
<sequence>MSMTADDPVLYLVACGGYPAADLPAFVEYAQGAGWDVCVVATPSATGFLDAGRLAELTGHPVRSAYKRPGEPDVLPPADAIVVAPATFNTVNKIVAGVSDTLALGLLNEAVGAGLPIIIAPYPNSALAAHPAYAASIATLRSWGVRLVIGRPGDPRAGADQPGRENTAFPWDDLRTALATLRTVPPRGADADS</sequence>
<evidence type="ECO:0000313" key="3">
    <source>
        <dbReference type="Proteomes" id="UP000000657"/>
    </source>
</evidence>
<evidence type="ECO:0000313" key="2">
    <source>
        <dbReference type="EMBL" id="CAJ64138.1"/>
    </source>
</evidence>
<dbReference type="AlphaFoldDB" id="Q0REH2"/>
<evidence type="ECO:0000259" key="1">
    <source>
        <dbReference type="Pfam" id="PF02441"/>
    </source>
</evidence>
<protein>
    <recommendedName>
        <fullName evidence="1">Flavoprotein domain-containing protein</fullName>
    </recommendedName>
</protein>
<dbReference type="GO" id="GO:0071513">
    <property type="term" value="C:phosphopantothenoylcysteine decarboxylase complex"/>
    <property type="evidence" value="ECO:0007669"/>
    <property type="project" value="TreeGrafter"/>
</dbReference>
<reference evidence="2 3" key="1">
    <citation type="journal article" date="2007" name="Genome Res.">
        <title>Genome characteristics of facultatively symbiotic Frankia sp. strains reflect host range and host plant biogeography.</title>
        <authorList>
            <person name="Normand P."/>
            <person name="Lapierre P."/>
            <person name="Tisa L.S."/>
            <person name="Gogarten J.P."/>
            <person name="Alloisio N."/>
            <person name="Bagnarol E."/>
            <person name="Bassi C.A."/>
            <person name="Berry A.M."/>
            <person name="Bickhart D.M."/>
            <person name="Choisne N."/>
            <person name="Couloux A."/>
            <person name="Cournoyer B."/>
            <person name="Cruveiller S."/>
            <person name="Daubin V."/>
            <person name="Demange N."/>
            <person name="Francino M.P."/>
            <person name="Goltsman E."/>
            <person name="Huang Y."/>
            <person name="Kopp O.R."/>
            <person name="Labarre L."/>
            <person name="Lapidus A."/>
            <person name="Lavire C."/>
            <person name="Marechal J."/>
            <person name="Martinez M."/>
            <person name="Mastronunzio J.E."/>
            <person name="Mullin B.C."/>
            <person name="Niemann J."/>
            <person name="Pujic P."/>
            <person name="Rawnsley T."/>
            <person name="Rouy Z."/>
            <person name="Schenowitz C."/>
            <person name="Sellstedt A."/>
            <person name="Tavares F."/>
            <person name="Tomkins J.P."/>
            <person name="Vallenet D."/>
            <person name="Valverde C."/>
            <person name="Wall L.G."/>
            <person name="Wang Y."/>
            <person name="Medigue C."/>
            <person name="Benson D.R."/>
        </authorList>
    </citation>
    <scope>NUCLEOTIDE SEQUENCE [LARGE SCALE GENOMIC DNA]</scope>
    <source>
        <strain evidence="3">DSM 45986 / CECT 9034 / ACN14a</strain>
    </source>
</reference>
<accession>Q0REH2</accession>
<dbReference type="Pfam" id="PF02441">
    <property type="entry name" value="Flavoprotein"/>
    <property type="match status" value="1"/>
</dbReference>
<gene>
    <name evidence="2" type="ordered locus">FRAAL5505</name>
</gene>
<dbReference type="eggNOG" id="COG0452">
    <property type="taxonomic scope" value="Bacteria"/>
</dbReference>
<dbReference type="STRING" id="326424.FRAAL5505"/>
<dbReference type="InterPro" id="IPR036551">
    <property type="entry name" value="Flavin_trans-like"/>
</dbReference>
<dbReference type="PANTHER" id="PTHR14359:SF6">
    <property type="entry name" value="PHOSPHOPANTOTHENOYLCYSTEINE DECARBOXYLASE"/>
    <property type="match status" value="1"/>
</dbReference>
<name>Q0REH2_FRAAA</name>
<dbReference type="GO" id="GO:0004633">
    <property type="term" value="F:phosphopantothenoylcysteine decarboxylase activity"/>
    <property type="evidence" value="ECO:0007669"/>
    <property type="project" value="TreeGrafter"/>
</dbReference>
<feature type="domain" description="Flavoprotein" evidence="1">
    <location>
        <begin position="12"/>
        <end position="140"/>
    </location>
</feature>
<dbReference type="EMBL" id="CT573213">
    <property type="protein sequence ID" value="CAJ64138.1"/>
    <property type="molecule type" value="Genomic_DNA"/>
</dbReference>
<dbReference type="KEGG" id="fal:FRAAL5505"/>
<dbReference type="PANTHER" id="PTHR14359">
    <property type="entry name" value="HOMO-OLIGOMERIC FLAVIN CONTAINING CYS DECARBOXYLASE FAMILY"/>
    <property type="match status" value="1"/>
</dbReference>
<dbReference type="SUPFAM" id="SSF52507">
    <property type="entry name" value="Homo-oligomeric flavin-containing Cys decarboxylases, HFCD"/>
    <property type="match status" value="1"/>
</dbReference>
<keyword evidence="3" id="KW-1185">Reference proteome</keyword>
<dbReference type="GO" id="GO:0015937">
    <property type="term" value="P:coenzyme A biosynthetic process"/>
    <property type="evidence" value="ECO:0007669"/>
    <property type="project" value="TreeGrafter"/>
</dbReference>
<dbReference type="Gene3D" id="3.40.50.1950">
    <property type="entry name" value="Flavin prenyltransferase-like"/>
    <property type="match status" value="1"/>
</dbReference>
<dbReference type="RefSeq" id="WP_011606589.1">
    <property type="nucleotide sequence ID" value="NC_008278.1"/>
</dbReference>
<dbReference type="HOGENOM" id="CLU_118224_0_0_11"/>
<dbReference type="Proteomes" id="UP000000657">
    <property type="component" value="Chromosome"/>
</dbReference>
<dbReference type="InterPro" id="IPR003382">
    <property type="entry name" value="Flavoprotein"/>
</dbReference>